<keyword evidence="2" id="KW-0813">Transport</keyword>
<dbReference type="InterPro" id="IPR052156">
    <property type="entry name" value="BCAA_Transport_ATP-bd_LivF"/>
</dbReference>
<evidence type="ECO:0000256" key="1">
    <source>
        <dbReference type="ARBA" id="ARBA00005417"/>
    </source>
</evidence>
<evidence type="ECO:0000313" key="7">
    <source>
        <dbReference type="EMBL" id="BBO71150.1"/>
    </source>
</evidence>
<evidence type="ECO:0000256" key="3">
    <source>
        <dbReference type="ARBA" id="ARBA00022741"/>
    </source>
</evidence>
<name>A0A5K7YS20_9BACT</name>
<dbReference type="GO" id="GO:0005524">
    <property type="term" value="F:ATP binding"/>
    <property type="evidence" value="ECO:0007669"/>
    <property type="project" value="UniProtKB-KW"/>
</dbReference>
<reference evidence="7 8" key="1">
    <citation type="submission" date="2019-11" db="EMBL/GenBank/DDBJ databases">
        <title>Comparative genomics of hydrocarbon-degrading Desulfosarcina strains.</title>
        <authorList>
            <person name="Watanabe M."/>
            <person name="Kojima H."/>
            <person name="Fukui M."/>
        </authorList>
    </citation>
    <scope>NUCLEOTIDE SEQUENCE [LARGE SCALE GENOMIC DNA]</scope>
    <source>
        <strain evidence="7 8">PL12</strain>
    </source>
</reference>
<keyword evidence="4 7" id="KW-0067">ATP-binding</keyword>
<keyword evidence="3" id="KW-0547">Nucleotide-binding</keyword>
<dbReference type="AlphaFoldDB" id="A0A5K7YS20"/>
<dbReference type="CDD" id="cd03224">
    <property type="entry name" value="ABC_TM1139_LivF_branched"/>
    <property type="match status" value="1"/>
</dbReference>
<dbReference type="PROSITE" id="PS50893">
    <property type="entry name" value="ABC_TRANSPORTER_2"/>
    <property type="match status" value="1"/>
</dbReference>
<dbReference type="PANTHER" id="PTHR43820:SF2">
    <property type="entry name" value="ABC TRANSPORTER ATP-BINDING PROTEIN"/>
    <property type="match status" value="1"/>
</dbReference>
<dbReference type="InterPro" id="IPR003593">
    <property type="entry name" value="AAA+_ATPase"/>
</dbReference>
<dbReference type="GO" id="GO:0015807">
    <property type="term" value="P:L-amino acid transport"/>
    <property type="evidence" value="ECO:0007669"/>
    <property type="project" value="TreeGrafter"/>
</dbReference>
<evidence type="ECO:0000313" key="8">
    <source>
        <dbReference type="Proteomes" id="UP000427906"/>
    </source>
</evidence>
<dbReference type="OrthoDB" id="9780436at2"/>
<dbReference type="SUPFAM" id="SSF52540">
    <property type="entry name" value="P-loop containing nucleoside triphosphate hydrolases"/>
    <property type="match status" value="1"/>
</dbReference>
<dbReference type="PANTHER" id="PTHR43820">
    <property type="entry name" value="HIGH-AFFINITY BRANCHED-CHAIN AMINO ACID TRANSPORT ATP-BINDING PROTEIN LIVF"/>
    <property type="match status" value="1"/>
</dbReference>
<sequence>MLEVDQIETVYGKSQVLFGVSMTVREGEVVTLLGRNGMGKSTTVRSIMGLTPIRRGRIVFDGRAIDRLPAYAIARLGIGLVPEGRQIFPNLTVRENMVATAANRQNAKSPYTLDDVLSIFPRLADRLNHYGNQLSGGEQQMLAVVRALMTNPRLLILDEATEGLAPLVRKEIWQALAMLKANGHAILVIDKNLDALMKLAERHCIMENGRVVWRGNSVELAGDDALRARYLGV</sequence>
<dbReference type="RefSeq" id="WP_155319029.1">
    <property type="nucleotide sequence ID" value="NZ_AP021874.1"/>
</dbReference>
<dbReference type="InterPro" id="IPR017871">
    <property type="entry name" value="ABC_transporter-like_CS"/>
</dbReference>
<dbReference type="InterPro" id="IPR027417">
    <property type="entry name" value="P-loop_NTPase"/>
</dbReference>
<keyword evidence="5" id="KW-0029">Amino-acid transport</keyword>
<evidence type="ECO:0000256" key="4">
    <source>
        <dbReference type="ARBA" id="ARBA00022840"/>
    </source>
</evidence>
<gene>
    <name evidence="7" type="ORF">DSCA_50800</name>
</gene>
<feature type="domain" description="ABC transporter" evidence="6">
    <location>
        <begin position="2"/>
        <end position="233"/>
    </location>
</feature>
<dbReference type="Proteomes" id="UP000427906">
    <property type="component" value="Chromosome"/>
</dbReference>
<dbReference type="InterPro" id="IPR003439">
    <property type="entry name" value="ABC_transporter-like_ATP-bd"/>
</dbReference>
<evidence type="ECO:0000256" key="5">
    <source>
        <dbReference type="ARBA" id="ARBA00022970"/>
    </source>
</evidence>
<evidence type="ECO:0000256" key="2">
    <source>
        <dbReference type="ARBA" id="ARBA00022448"/>
    </source>
</evidence>
<accession>A0A5K7YS20</accession>
<evidence type="ECO:0000259" key="6">
    <source>
        <dbReference type="PROSITE" id="PS50893"/>
    </source>
</evidence>
<organism evidence="7 8">
    <name type="scientific">Desulfosarcina alkanivorans</name>
    <dbReference type="NCBI Taxonomy" id="571177"/>
    <lineage>
        <taxon>Bacteria</taxon>
        <taxon>Pseudomonadati</taxon>
        <taxon>Thermodesulfobacteriota</taxon>
        <taxon>Desulfobacteria</taxon>
        <taxon>Desulfobacterales</taxon>
        <taxon>Desulfosarcinaceae</taxon>
        <taxon>Desulfosarcina</taxon>
    </lineage>
</organism>
<dbReference type="GO" id="GO:0015658">
    <property type="term" value="F:branched-chain amino acid transmembrane transporter activity"/>
    <property type="evidence" value="ECO:0007669"/>
    <property type="project" value="TreeGrafter"/>
</dbReference>
<dbReference type="Gene3D" id="3.40.50.300">
    <property type="entry name" value="P-loop containing nucleotide triphosphate hydrolases"/>
    <property type="match status" value="1"/>
</dbReference>
<dbReference type="GO" id="GO:0016887">
    <property type="term" value="F:ATP hydrolysis activity"/>
    <property type="evidence" value="ECO:0007669"/>
    <property type="project" value="InterPro"/>
</dbReference>
<dbReference type="Pfam" id="PF00005">
    <property type="entry name" value="ABC_tran"/>
    <property type="match status" value="1"/>
</dbReference>
<dbReference type="PROSITE" id="PS00211">
    <property type="entry name" value="ABC_TRANSPORTER_1"/>
    <property type="match status" value="1"/>
</dbReference>
<dbReference type="EMBL" id="AP021874">
    <property type="protein sequence ID" value="BBO71150.1"/>
    <property type="molecule type" value="Genomic_DNA"/>
</dbReference>
<proteinExistence type="inferred from homology"/>
<keyword evidence="8" id="KW-1185">Reference proteome</keyword>
<dbReference type="SMART" id="SM00382">
    <property type="entry name" value="AAA"/>
    <property type="match status" value="1"/>
</dbReference>
<protein>
    <submittedName>
        <fullName evidence="7">ABC transporter ATP-binding protein</fullName>
    </submittedName>
</protein>
<comment type="similarity">
    <text evidence="1">Belongs to the ABC transporter superfamily.</text>
</comment>
<dbReference type="KEGG" id="dalk:DSCA_50800"/>